<keyword evidence="2" id="KW-1185">Reference proteome</keyword>
<protein>
    <submittedName>
        <fullName evidence="1">Uncharacterized protein</fullName>
    </submittedName>
</protein>
<proteinExistence type="predicted"/>
<accession>A0ACC0JPJ6</accession>
<organism evidence="1 2">
    <name type="scientific">Choristoneura fumiferana</name>
    <name type="common">Spruce budworm moth</name>
    <name type="synonym">Archips fumiferana</name>
    <dbReference type="NCBI Taxonomy" id="7141"/>
    <lineage>
        <taxon>Eukaryota</taxon>
        <taxon>Metazoa</taxon>
        <taxon>Ecdysozoa</taxon>
        <taxon>Arthropoda</taxon>
        <taxon>Hexapoda</taxon>
        <taxon>Insecta</taxon>
        <taxon>Pterygota</taxon>
        <taxon>Neoptera</taxon>
        <taxon>Endopterygota</taxon>
        <taxon>Lepidoptera</taxon>
        <taxon>Glossata</taxon>
        <taxon>Ditrysia</taxon>
        <taxon>Tortricoidea</taxon>
        <taxon>Tortricidae</taxon>
        <taxon>Tortricinae</taxon>
        <taxon>Choristoneura</taxon>
    </lineage>
</organism>
<dbReference type="EMBL" id="CM046108">
    <property type="protein sequence ID" value="KAI8425984.1"/>
    <property type="molecule type" value="Genomic_DNA"/>
</dbReference>
<dbReference type="Proteomes" id="UP001064048">
    <property type="component" value="Chromosome 8"/>
</dbReference>
<evidence type="ECO:0000313" key="2">
    <source>
        <dbReference type="Proteomes" id="UP001064048"/>
    </source>
</evidence>
<comment type="caution">
    <text evidence="1">The sequence shown here is derived from an EMBL/GenBank/DDBJ whole genome shotgun (WGS) entry which is preliminary data.</text>
</comment>
<evidence type="ECO:0000313" key="1">
    <source>
        <dbReference type="EMBL" id="KAI8425984.1"/>
    </source>
</evidence>
<gene>
    <name evidence="1" type="ORF">MSG28_004967</name>
</gene>
<name>A0ACC0JPJ6_CHOFU</name>
<sequence>MEQMLRMKSTVETSTATMSNTELPPPYYALKEDATTEQNATEIPMPHDEEPLEAPIVYAPAFENKDTRIGFIQKIFVSWVYFNIVLFALLMISVFALQTNIEFKTNVGLVITGLILIVTYDTKMAEAQPKDSLYPDQAPPPYITTQSGINNSDTVICFPEVIVNDANGTEPLVKNFSFDDKQIRQGFIRKVYSIILVQLLITAGVIAWFMNDYKLQATVENNMPLRLVYTAVGVLIMCVYLVYDTQLMIGGKHRYAISPEEYVFAALNIYLDIIVPSPSRNSPNALESSSAGLSIVMVDGSSVISDSSPRLGILDVGFIKSVEEDDSKDSETDSPLLHGHLGRDLDALRAKLADLRSEQDSIGQFLAAEHAFTRQLEQQNNMMALAQLVIYCVLLPAVLPCGFHAYAQLFMAAHMPHWCHAPGLEHVADIGLVKNLSIPLEFKNDVLQYSECSMYDLNYSEVLKSPTFDQSSARIVPCKSWTFDRSWNLVCNKDFYPTLGLVLLAVGGIIGNYIFGYLQCVFGVATAFAQNYVVWVIYRIGVGFTVPAIMATPYVLGVVYLVRDWRQLALATTLPFLCFFLYLWFMPESPRWLLARGQFEKAEVILRNMARINNKSLPANYMVHLRRKYESDQIKLDLEKEKTRKYGILDLFRTPNLRKKTIIITFIWFTNTSVYVGLSYYAPVLGGDEFLNFFLAGIVELPTYLFLWPSMERLGRRWTLCMSMVVGGIACLTTFLVQHEEYVTLALYCVGKMGISSSFVVLPLMASELYPTVVRGLGMSLSSVLGMLGPIFIPLVNYLVSQISNRRRTSVIQLLDCGVGITGKIISDLNEIIYNLKSISSVSSVGSVGCLSLVDLIDGGSVGAIGRGAVQLGHGGRHVPLQLLQLVLELGALGQRVVVEPLQRAVEARPRRRALRLGQLVRSRGVVERLPRRERVRLEPIARGHALPLPLVLLLVALRLRQHAVDVALRQPAAVVLDHDVLRAARAALLGGHVEDAVGVDVEGDVDLGHAARRGRDAAEVEHAQPVVVLGQGALALEHLDGDRRLVVRVRGERLRLLAGDAAVALDDVGHDAAGGLDAERQRRHVHEQHVLDARVAGAAQDGRLHGRAVGHRLVGVDGQVELLAAEEVPQHGLDLGDARGAADEHHVVHLALVQLGVAQRLLHGLQRAAEQVRAELLEARARHARVEVDALEQRVDLDGGLAAGGQRALGALGRRAQAAQGARVAAQLLAVLAPELVREVVDQPVVEVLAAQVRVAGRGLHLEQRALVDRQHGHVERAAAEVEDEHVALALQILVQAVGERGGGGLVDDAQHVEAGDGARVLGGLTLRVVEVRRHCDHGVAHLAAQVRLRRLLHLRQHHAAHLLWRERLLLALELDLNLRLSAVADHSERPVLHILLDLGVVEFASDESLGVEHRVRGVERDLVLSGVADQSLGVRERDIRWRGAVALVVGDDLHVPVLKHAHARGSDIMVLPLIIMGALLVAGGIASLLLPETLNQHLPQTLEDGEKMGLDTDFCCNPPVREQKPIEGKVNVVQEQRSCNTCNVLCSCEMVHVSIIENVAAVMEKDGEKIKFMLNK</sequence>
<reference evidence="1 2" key="1">
    <citation type="journal article" date="2022" name="Genome Biol. Evol.">
        <title>The Spruce Budworm Genome: Reconstructing the Evolutionary History of Antifreeze Proteins.</title>
        <authorList>
            <person name="Beliveau C."/>
            <person name="Gagne P."/>
            <person name="Picq S."/>
            <person name="Vernygora O."/>
            <person name="Keeling C.I."/>
            <person name="Pinkney K."/>
            <person name="Doucet D."/>
            <person name="Wen F."/>
            <person name="Johnston J.S."/>
            <person name="Maaroufi H."/>
            <person name="Boyle B."/>
            <person name="Laroche J."/>
            <person name="Dewar K."/>
            <person name="Juretic N."/>
            <person name="Blackburn G."/>
            <person name="Nisole A."/>
            <person name="Brunet B."/>
            <person name="Brandao M."/>
            <person name="Lumley L."/>
            <person name="Duan J."/>
            <person name="Quan G."/>
            <person name="Lucarotti C.J."/>
            <person name="Roe A.D."/>
            <person name="Sperling F.A.H."/>
            <person name="Levesque R.C."/>
            <person name="Cusson M."/>
        </authorList>
    </citation>
    <scope>NUCLEOTIDE SEQUENCE [LARGE SCALE GENOMIC DNA]</scope>
    <source>
        <strain evidence="1">Glfc:IPQL:Cfum</strain>
    </source>
</reference>